<accession>A0AAF0RCX4</accession>
<proteinExistence type="predicted"/>
<keyword evidence="3" id="KW-1185">Reference proteome</keyword>
<keyword evidence="1" id="KW-0472">Membrane</keyword>
<evidence type="ECO:0000256" key="1">
    <source>
        <dbReference type="SAM" id="Phobius"/>
    </source>
</evidence>
<evidence type="ECO:0000313" key="2">
    <source>
        <dbReference type="EMBL" id="WMV37230.1"/>
    </source>
</evidence>
<evidence type="ECO:0000313" key="3">
    <source>
        <dbReference type="Proteomes" id="UP001234989"/>
    </source>
</evidence>
<organism evidence="2 3">
    <name type="scientific">Solanum verrucosum</name>
    <dbReference type="NCBI Taxonomy" id="315347"/>
    <lineage>
        <taxon>Eukaryota</taxon>
        <taxon>Viridiplantae</taxon>
        <taxon>Streptophyta</taxon>
        <taxon>Embryophyta</taxon>
        <taxon>Tracheophyta</taxon>
        <taxon>Spermatophyta</taxon>
        <taxon>Magnoliopsida</taxon>
        <taxon>eudicotyledons</taxon>
        <taxon>Gunneridae</taxon>
        <taxon>Pentapetalae</taxon>
        <taxon>asterids</taxon>
        <taxon>lamiids</taxon>
        <taxon>Solanales</taxon>
        <taxon>Solanaceae</taxon>
        <taxon>Solanoideae</taxon>
        <taxon>Solaneae</taxon>
        <taxon>Solanum</taxon>
    </lineage>
</organism>
<name>A0AAF0RCX4_SOLVR</name>
<keyword evidence="1" id="KW-1133">Transmembrane helix</keyword>
<protein>
    <submittedName>
        <fullName evidence="2">Uncharacterized protein</fullName>
    </submittedName>
</protein>
<sequence>AFLRTIFVAILVLTLQFGYYISSGIKKRALCNLTIFGISSDLCGMGSHHLLVSVCPFLVHPVSLPYWCLHCNVDIRRHWQGNFAVLSGISNDLTYVEWVSQLTL</sequence>
<feature type="non-terminal residue" evidence="2">
    <location>
        <position position="1"/>
    </location>
</feature>
<reference evidence="2" key="1">
    <citation type="submission" date="2023-08" db="EMBL/GenBank/DDBJ databases">
        <title>A de novo genome assembly of Solanum verrucosum Schlechtendal, a Mexican diploid species geographically isolated from the other diploid A-genome species in potato relatives.</title>
        <authorList>
            <person name="Hosaka K."/>
        </authorList>
    </citation>
    <scope>NUCLEOTIDE SEQUENCE</scope>
    <source>
        <tissue evidence="2">Young leaves</tissue>
    </source>
</reference>
<keyword evidence="1" id="KW-0812">Transmembrane</keyword>
<dbReference type="AlphaFoldDB" id="A0AAF0RCX4"/>
<dbReference type="EMBL" id="CP133618">
    <property type="protein sequence ID" value="WMV37230.1"/>
    <property type="molecule type" value="Genomic_DNA"/>
</dbReference>
<feature type="transmembrane region" description="Helical" evidence="1">
    <location>
        <begin position="6"/>
        <end position="22"/>
    </location>
</feature>
<dbReference type="Proteomes" id="UP001234989">
    <property type="component" value="Chromosome 7"/>
</dbReference>
<gene>
    <name evidence="2" type="ORF">MTR67_030615</name>
</gene>